<gene>
    <name evidence="4" type="ORF">BYL167_LOCUS33349</name>
    <name evidence="3" type="ORF">CJN711_LOCUS14627</name>
</gene>
<keyword evidence="2" id="KW-0175">Coiled coil</keyword>
<feature type="coiled-coil region" evidence="2">
    <location>
        <begin position="524"/>
        <end position="551"/>
    </location>
</feature>
<evidence type="ECO:0000313" key="4">
    <source>
        <dbReference type="EMBL" id="CAF4441460.1"/>
    </source>
</evidence>
<evidence type="ECO:0000256" key="2">
    <source>
        <dbReference type="SAM" id="Coils"/>
    </source>
</evidence>
<dbReference type="EMBL" id="CAJNOV010006663">
    <property type="protein sequence ID" value="CAF1253870.1"/>
    <property type="molecule type" value="Genomic_DNA"/>
</dbReference>
<organism evidence="3 5">
    <name type="scientific">Rotaria magnacalcarata</name>
    <dbReference type="NCBI Taxonomy" id="392030"/>
    <lineage>
        <taxon>Eukaryota</taxon>
        <taxon>Metazoa</taxon>
        <taxon>Spiralia</taxon>
        <taxon>Gnathifera</taxon>
        <taxon>Rotifera</taxon>
        <taxon>Eurotatoria</taxon>
        <taxon>Bdelloidea</taxon>
        <taxon>Philodinida</taxon>
        <taxon>Philodinidae</taxon>
        <taxon>Rotaria</taxon>
    </lineage>
</organism>
<accession>A0A815A8Y2</accession>
<feature type="repeat" description="TPR" evidence="1">
    <location>
        <begin position="511"/>
        <end position="544"/>
    </location>
</feature>
<name>A0A815A8Y2_9BILA</name>
<sequence>MGCTVSKARLPELLPKHISLHHDAILSSKKPVSQSTRFLENFLTIWLYDEASNKHENEREHLGKLLYGLKTFNNIETCNHFINNVRDEKIFLILSGIHRTCEHFHDFPQLEKIYIFDCSHEINDTKHRIFKYDIIQNVDSLYRQLQENIRICEMDFTPITVVSASSPEISFSSKLTRQEALFLFAQMLKEIIARLKFESCSKDVLIEFCRIVYTNHDEQLRAIDEFANNYRPNKALYCLTNQSFISRILNRVVRTHEIDILYKLGFFIKQATIQLNRLHEENKVLIETIFMVYRGKTMSCLEFETVIKNNCGGFLSFPNFLIASINKKFAIDFIDRRLAMHRDMIGILFEIDIAKTTFDEKSPFALLKDADADNDSVCFNMSTIFRIQSVEQITNGEMLMWSVQLKLINNDDQQVQYIIASTRQDEVHANPAFHLGKLLVDMGEYKRAEQFLLSLLQDTAVLSQPRRLVRVHNGLAAIYTYNHDYVKALNHYHEVLRLSLTYLQSDHLDLIPIYKVIGDNHYNQKEYSNALENYEKAIKLLEQNTSSMNVDMSGDLQNSISMTKQLLKTHP</sequence>
<dbReference type="InterPro" id="IPR019734">
    <property type="entry name" value="TPR_rpt"/>
</dbReference>
<dbReference type="Pfam" id="PF13424">
    <property type="entry name" value="TPR_12"/>
    <property type="match status" value="1"/>
</dbReference>
<dbReference type="EMBL" id="CAJOBH010064472">
    <property type="protein sequence ID" value="CAF4441460.1"/>
    <property type="molecule type" value="Genomic_DNA"/>
</dbReference>
<dbReference type="SUPFAM" id="SSF48452">
    <property type="entry name" value="TPR-like"/>
    <property type="match status" value="1"/>
</dbReference>
<evidence type="ECO:0000256" key="1">
    <source>
        <dbReference type="PROSITE-ProRule" id="PRU00339"/>
    </source>
</evidence>
<comment type="caution">
    <text evidence="3">The sequence shown here is derived from an EMBL/GenBank/DDBJ whole genome shotgun (WGS) entry which is preliminary data.</text>
</comment>
<dbReference type="PROSITE" id="PS50005">
    <property type="entry name" value="TPR"/>
    <property type="match status" value="1"/>
</dbReference>
<dbReference type="Proteomes" id="UP000663855">
    <property type="component" value="Unassembled WGS sequence"/>
</dbReference>
<dbReference type="SUPFAM" id="SSF56399">
    <property type="entry name" value="ADP-ribosylation"/>
    <property type="match status" value="1"/>
</dbReference>
<evidence type="ECO:0000313" key="5">
    <source>
        <dbReference type="Proteomes" id="UP000663855"/>
    </source>
</evidence>
<evidence type="ECO:0000313" key="3">
    <source>
        <dbReference type="EMBL" id="CAF1253870.1"/>
    </source>
</evidence>
<dbReference type="SMART" id="SM00028">
    <property type="entry name" value="TPR"/>
    <property type="match status" value="2"/>
</dbReference>
<reference evidence="3" key="1">
    <citation type="submission" date="2021-02" db="EMBL/GenBank/DDBJ databases">
        <authorList>
            <person name="Nowell W R."/>
        </authorList>
    </citation>
    <scope>NUCLEOTIDE SEQUENCE</scope>
</reference>
<dbReference type="AlphaFoldDB" id="A0A815A8Y2"/>
<proteinExistence type="predicted"/>
<keyword evidence="1" id="KW-0802">TPR repeat</keyword>
<dbReference type="InterPro" id="IPR011990">
    <property type="entry name" value="TPR-like_helical_dom_sf"/>
</dbReference>
<protein>
    <submittedName>
        <fullName evidence="3">Uncharacterized protein</fullName>
    </submittedName>
</protein>
<dbReference type="Gene3D" id="1.25.40.10">
    <property type="entry name" value="Tetratricopeptide repeat domain"/>
    <property type="match status" value="1"/>
</dbReference>
<dbReference type="Proteomes" id="UP000681967">
    <property type="component" value="Unassembled WGS sequence"/>
</dbReference>